<dbReference type="Pfam" id="PF00400">
    <property type="entry name" value="WD40"/>
    <property type="match status" value="2"/>
</dbReference>
<gene>
    <name evidence="5" type="ORF">BB560_004931</name>
</gene>
<dbReference type="GO" id="GO:0005634">
    <property type="term" value="C:nucleus"/>
    <property type="evidence" value="ECO:0007669"/>
    <property type="project" value="TreeGrafter"/>
</dbReference>
<comment type="caution">
    <text evidence="5">The sequence shown here is derived from an EMBL/GenBank/DDBJ whole genome shotgun (WGS) entry which is preliminary data.</text>
</comment>
<dbReference type="SUPFAM" id="SSF50978">
    <property type="entry name" value="WD40 repeat-like"/>
    <property type="match status" value="1"/>
</dbReference>
<dbReference type="OrthoDB" id="3367at2759"/>
<dbReference type="Gene3D" id="2.130.10.10">
    <property type="entry name" value="YVTN repeat-like/Quinoprotein amine dehydrogenase"/>
    <property type="match status" value="1"/>
</dbReference>
<keyword evidence="1 3" id="KW-0853">WD repeat</keyword>
<dbReference type="InterPro" id="IPR001680">
    <property type="entry name" value="WD40_rpt"/>
</dbReference>
<feature type="repeat" description="WD" evidence="3">
    <location>
        <begin position="440"/>
        <end position="472"/>
    </location>
</feature>
<dbReference type="SMART" id="SM00320">
    <property type="entry name" value="WD40"/>
    <property type="match status" value="3"/>
</dbReference>
<dbReference type="InterPro" id="IPR036322">
    <property type="entry name" value="WD40_repeat_dom_sf"/>
</dbReference>
<dbReference type="InterPro" id="IPR015943">
    <property type="entry name" value="WD40/YVTN_repeat-like_dom_sf"/>
</dbReference>
<protein>
    <submittedName>
        <fullName evidence="5">Uncharacterized protein</fullName>
    </submittedName>
</protein>
<dbReference type="PANTHER" id="PTHR14107">
    <property type="entry name" value="WD REPEAT PROTEIN"/>
    <property type="match status" value="1"/>
</dbReference>
<dbReference type="Proteomes" id="UP000245609">
    <property type="component" value="Unassembled WGS sequence"/>
</dbReference>
<evidence type="ECO:0000256" key="4">
    <source>
        <dbReference type="SAM" id="MobiDB-lite"/>
    </source>
</evidence>
<feature type="compositionally biased region" description="Polar residues" evidence="4">
    <location>
        <begin position="164"/>
        <end position="182"/>
    </location>
</feature>
<organism evidence="5 6">
    <name type="scientific">Smittium megazygosporum</name>
    <dbReference type="NCBI Taxonomy" id="133381"/>
    <lineage>
        <taxon>Eukaryota</taxon>
        <taxon>Fungi</taxon>
        <taxon>Fungi incertae sedis</taxon>
        <taxon>Zoopagomycota</taxon>
        <taxon>Kickxellomycotina</taxon>
        <taxon>Harpellomycetes</taxon>
        <taxon>Harpellales</taxon>
        <taxon>Legeriomycetaceae</taxon>
        <taxon>Smittium</taxon>
    </lineage>
</organism>
<reference evidence="5 6" key="1">
    <citation type="journal article" date="2018" name="MBio">
        <title>Comparative Genomics Reveals the Core Gene Toolbox for the Fungus-Insect Symbiosis.</title>
        <authorList>
            <person name="Wang Y."/>
            <person name="Stata M."/>
            <person name="Wang W."/>
            <person name="Stajich J.E."/>
            <person name="White M.M."/>
            <person name="Moncalvo J.M."/>
        </authorList>
    </citation>
    <scope>NUCLEOTIDE SEQUENCE [LARGE SCALE GENOMIC DNA]</scope>
    <source>
        <strain evidence="5 6">SC-DP-2</strain>
    </source>
</reference>
<proteinExistence type="predicted"/>
<evidence type="ECO:0000313" key="5">
    <source>
        <dbReference type="EMBL" id="PVV00675.1"/>
    </source>
</evidence>
<evidence type="ECO:0000313" key="6">
    <source>
        <dbReference type="Proteomes" id="UP000245609"/>
    </source>
</evidence>
<dbReference type="InterPro" id="IPR051362">
    <property type="entry name" value="WD_repeat_creC_regulators"/>
</dbReference>
<dbReference type="GO" id="GO:0045013">
    <property type="term" value="P:carbon catabolite repression of transcription"/>
    <property type="evidence" value="ECO:0007669"/>
    <property type="project" value="TreeGrafter"/>
</dbReference>
<evidence type="ECO:0000256" key="2">
    <source>
        <dbReference type="ARBA" id="ARBA00022737"/>
    </source>
</evidence>
<dbReference type="STRING" id="133381.A0A2T9Z808"/>
<dbReference type="PROSITE" id="PS50294">
    <property type="entry name" value="WD_REPEATS_REGION"/>
    <property type="match status" value="1"/>
</dbReference>
<dbReference type="EMBL" id="MBFS01001741">
    <property type="protein sequence ID" value="PVV00675.1"/>
    <property type="molecule type" value="Genomic_DNA"/>
</dbReference>
<dbReference type="GO" id="GO:0051286">
    <property type="term" value="C:cell tip"/>
    <property type="evidence" value="ECO:0007669"/>
    <property type="project" value="TreeGrafter"/>
</dbReference>
<keyword evidence="6" id="KW-1185">Reference proteome</keyword>
<evidence type="ECO:0000256" key="3">
    <source>
        <dbReference type="PROSITE-ProRule" id="PRU00221"/>
    </source>
</evidence>
<evidence type="ECO:0000256" key="1">
    <source>
        <dbReference type="ARBA" id="ARBA00022574"/>
    </source>
</evidence>
<dbReference type="AlphaFoldDB" id="A0A2T9Z808"/>
<keyword evidence="2" id="KW-0677">Repeat</keyword>
<accession>A0A2T9Z808</accession>
<dbReference type="GO" id="GO:0032153">
    <property type="term" value="C:cell division site"/>
    <property type="evidence" value="ECO:0007669"/>
    <property type="project" value="TreeGrafter"/>
</dbReference>
<name>A0A2T9Z808_9FUNG</name>
<sequence>MVESKPRSKITSPEGPWRLAMTISSPEVANHLLPKIDNNLSFESSFKPATTLVSGEGDTSAAYGMNGIGAIPPSKTTKTMFTSGIVFYDQNIPKDHNSFKRNVANITERGKAMNYPINFSVIPAPYKATPNAPKKFEEKKQFSTLSKKTSPGPLPPKENPKAQDVNSSENLKSFNTNPNPTSAELSYKEASTVFDFTQEPSTPSLNRTLKNDTAPIKAAVSRATSSFISKLLQASNLSKWLSQTNPQTIFMFFNAPRSFLWVGINPLENDQVLARIDFSDNTPVCQDVNTLTRSESHLDIVLGFLSGDLMTYDPLLNKYERLNKNRDYIGEITKTKWIPGSENTFFVTTSTGLLLHVDRNKDLSWSSSIKNYQFNPITPSSFQKVANRPAKSNPLNIWKLSDCSLLDFSFSPDCRHMALVGKDGYLRVIDYLAERLLDVYPSYFGEFTCVAWSGDGKYILTGGKDDLVSIWSFYDRCLIARCEGHKSWITSLAFDTCLSEDPNEYRFASIGEDTQILFWDFSLAVLPRPKV</sequence>
<feature type="region of interest" description="Disordered" evidence="4">
    <location>
        <begin position="137"/>
        <end position="182"/>
    </location>
</feature>
<dbReference type="PANTHER" id="PTHR14107:SF16">
    <property type="entry name" value="AT02583P"/>
    <property type="match status" value="1"/>
</dbReference>
<dbReference type="PROSITE" id="PS50082">
    <property type="entry name" value="WD_REPEATS_2"/>
    <property type="match status" value="1"/>
</dbReference>